<sequence>MWYCTDEEILSFPSQSCGVIYCEIAFVDPTSLNRAQIIVHNRVGRKVRAMSDILSSFLSPSKRQNVFLHPEEHRVVAKRMKKRDRGRL</sequence>
<dbReference type="Proteomes" id="UP001472677">
    <property type="component" value="Unassembled WGS sequence"/>
</dbReference>
<dbReference type="EMBL" id="JBBPBM010002011">
    <property type="protein sequence ID" value="KAK8480645.1"/>
    <property type="molecule type" value="Genomic_DNA"/>
</dbReference>
<gene>
    <name evidence="1" type="ORF">V6N12_013980</name>
</gene>
<evidence type="ECO:0000313" key="2">
    <source>
        <dbReference type="Proteomes" id="UP001472677"/>
    </source>
</evidence>
<comment type="caution">
    <text evidence="1">The sequence shown here is derived from an EMBL/GenBank/DDBJ whole genome shotgun (WGS) entry which is preliminary data.</text>
</comment>
<protein>
    <submittedName>
        <fullName evidence="1">Uncharacterized protein</fullName>
    </submittedName>
</protein>
<evidence type="ECO:0000313" key="1">
    <source>
        <dbReference type="EMBL" id="KAK8480645.1"/>
    </source>
</evidence>
<accession>A0ABR1ZJC4</accession>
<name>A0ABR1ZJC4_9ROSI</name>
<organism evidence="1 2">
    <name type="scientific">Hibiscus sabdariffa</name>
    <name type="common">roselle</name>
    <dbReference type="NCBI Taxonomy" id="183260"/>
    <lineage>
        <taxon>Eukaryota</taxon>
        <taxon>Viridiplantae</taxon>
        <taxon>Streptophyta</taxon>
        <taxon>Embryophyta</taxon>
        <taxon>Tracheophyta</taxon>
        <taxon>Spermatophyta</taxon>
        <taxon>Magnoliopsida</taxon>
        <taxon>eudicotyledons</taxon>
        <taxon>Gunneridae</taxon>
        <taxon>Pentapetalae</taxon>
        <taxon>rosids</taxon>
        <taxon>malvids</taxon>
        <taxon>Malvales</taxon>
        <taxon>Malvaceae</taxon>
        <taxon>Malvoideae</taxon>
        <taxon>Hibiscus</taxon>
    </lineage>
</organism>
<reference evidence="1 2" key="1">
    <citation type="journal article" date="2024" name="G3 (Bethesda)">
        <title>Genome assembly of Hibiscus sabdariffa L. provides insights into metabolisms of medicinal natural products.</title>
        <authorList>
            <person name="Kim T."/>
        </authorList>
    </citation>
    <scope>NUCLEOTIDE SEQUENCE [LARGE SCALE GENOMIC DNA]</scope>
    <source>
        <strain evidence="1">TK-2024</strain>
        <tissue evidence="1">Old leaves</tissue>
    </source>
</reference>
<keyword evidence="2" id="KW-1185">Reference proteome</keyword>
<proteinExistence type="predicted"/>